<dbReference type="SMART" id="SM00202">
    <property type="entry name" value="SR"/>
    <property type="match status" value="13"/>
</dbReference>
<feature type="disulfide bond" evidence="5">
    <location>
        <begin position="195"/>
        <end position="205"/>
    </location>
</feature>
<feature type="disulfide bond" evidence="5">
    <location>
        <begin position="412"/>
        <end position="422"/>
    </location>
</feature>
<feature type="disulfide bond" evidence="5">
    <location>
        <begin position="1203"/>
        <end position="1267"/>
    </location>
</feature>
<feature type="disulfide bond" evidence="5">
    <location>
        <begin position="1143"/>
        <end position="1153"/>
    </location>
</feature>
<feature type="disulfide bond" evidence="5">
    <location>
        <begin position="995"/>
        <end position="1059"/>
    </location>
</feature>
<dbReference type="PANTHER" id="PTHR19331">
    <property type="entry name" value="SCAVENGER RECEPTOR DOMAIN-CONTAINING"/>
    <property type="match status" value="1"/>
</dbReference>
<dbReference type="PRINTS" id="PR00258">
    <property type="entry name" value="SPERACTRCPTR"/>
</dbReference>
<feature type="disulfide bond" evidence="5">
    <location>
        <begin position="1008"/>
        <end position="1069"/>
    </location>
</feature>
<feature type="disulfide bond" evidence="5">
    <location>
        <begin position="492"/>
        <end position="553"/>
    </location>
</feature>
<feature type="disulfide bond" evidence="5">
    <location>
        <begin position="1099"/>
        <end position="1163"/>
    </location>
</feature>
<feature type="disulfide bond" evidence="5">
    <location>
        <begin position="164"/>
        <end position="225"/>
    </location>
</feature>
<dbReference type="InterPro" id="IPR001190">
    <property type="entry name" value="SRCR"/>
</dbReference>
<evidence type="ECO:0000256" key="1">
    <source>
        <dbReference type="ARBA" id="ARBA00022729"/>
    </source>
</evidence>
<feature type="disulfide bond" evidence="5">
    <location>
        <begin position="905"/>
        <end position="966"/>
    </location>
</feature>
<feature type="domain" description="SRCR" evidence="7">
    <location>
        <begin position="343"/>
        <end position="443"/>
    </location>
</feature>
<dbReference type="InterPro" id="IPR036772">
    <property type="entry name" value="SRCR-like_dom_sf"/>
</dbReference>
<feature type="domain" description="SRCR" evidence="7">
    <location>
        <begin position="126"/>
        <end position="226"/>
    </location>
</feature>
<feature type="disulfide bond" evidence="5">
    <location>
        <begin position="479"/>
        <end position="543"/>
    </location>
</feature>
<feature type="disulfide bond" evidence="5">
    <location>
        <begin position="151"/>
        <end position="215"/>
    </location>
</feature>
<feature type="disulfide bond" evidence="5">
    <location>
        <begin position="686"/>
        <end position="750"/>
    </location>
</feature>
<keyword evidence="2" id="KW-0677">Repeat</keyword>
<feature type="signal peptide" evidence="6">
    <location>
        <begin position="1"/>
        <end position="19"/>
    </location>
</feature>
<evidence type="ECO:0000256" key="3">
    <source>
        <dbReference type="ARBA" id="ARBA00023157"/>
    </source>
</evidence>
<dbReference type="FunFam" id="3.10.250.10:FF:000001">
    <property type="entry name" value="Lysyl oxidase 4 isoform X1"/>
    <property type="match status" value="1"/>
</dbReference>
<dbReference type="EMBL" id="JAIZAY010000006">
    <property type="protein sequence ID" value="KAJ8040673.1"/>
    <property type="molecule type" value="Genomic_DNA"/>
</dbReference>
<dbReference type="Pfam" id="PF00530">
    <property type="entry name" value="SRCR"/>
    <property type="match status" value="13"/>
</dbReference>
<feature type="disulfide bond" evidence="5">
    <location>
        <begin position="1216"/>
        <end position="1277"/>
    </location>
</feature>
<feature type="domain" description="SRCR" evidence="7">
    <location>
        <begin position="454"/>
        <end position="554"/>
    </location>
</feature>
<keyword evidence="4" id="KW-0325">Glycoprotein</keyword>
<keyword evidence="3 5" id="KW-1015">Disulfide bond</keyword>
<dbReference type="OrthoDB" id="536948at2759"/>
<feature type="disulfide bond" evidence="5">
    <location>
        <begin position="1112"/>
        <end position="1173"/>
    </location>
</feature>
<dbReference type="Proteomes" id="UP001152320">
    <property type="component" value="Chromosome 6"/>
</dbReference>
<dbReference type="PROSITE" id="PS00420">
    <property type="entry name" value="SRCR_1"/>
    <property type="match status" value="10"/>
</dbReference>
<proteinExistence type="predicted"/>
<feature type="domain" description="SRCR" evidence="7">
    <location>
        <begin position="1281"/>
        <end position="1382"/>
    </location>
</feature>
<feature type="domain" description="SRCR" evidence="7">
    <location>
        <begin position="239"/>
        <end position="339"/>
    </location>
</feature>
<sequence length="1383" mass="145374">MKMLFALCLVISQIFLTFGQNVRLIGGASSNEGRVEVYHDGQWGTVCDNSWDDNDASVVCRQLGLGDAGTAVCCASFGQGVDPIWLDDVNCTGSEDNITSCRNNGWGIENCGHGEAAGVRCEPEGIRLVGGASSNEGRVEVYHDGQWGTVCDDFWDDDDASVVCRYLGLGDAGTAVCCASFGQGVDPIWLDDVNCTGSEDNITSCRNNGWGIENCGHGEDAGVRCEPGRTTFRGDLFYIRLVGGGSSNEGRVEVHHDGQWGTICDDFWDDDDASVVCRQLGLGDAGTAVCCASFGQGVDPIWLDDVNCTGSEDNITSCRNNGWGIENCGHGEAAGVRCEPEDVRLVGGVSPNEGRVEVYHDGQWGTVCDDSWDDNDASVVCRQLGFGDVGTAVCCADFGEGMDPIWLDDVACTGSEGHIMSCGNNGWGIGDCGHGEDAGVRCRTGMKTSSEQDVRLVGGASSNEGRVEVYHDGQWGTVCDDFWDDDDASVVCRQLGLGSEGTAVCCARFGEGVDPVWLDDVACTGSEDNIGSCGNNGWGIEDCRHREDAGVICRPEDVRLVGGASSNEGRVEVYHDGQWGTVCDDSWDDNDASVVCRQLGLSDSGTAVCCAGFGQGQDPIWLDDVACTGSETTIASCGNRGWGIENCRHGEDAGVRCGTDVRLVGGTSLKEGRVEVYHDGQWGTVCDDSWDDNDASVVCRQLGLGGAGTAVCCASFGEGVDPIWLDDVNCTGSESNIKNCGNEGWGSHNCVHGEDAAVRCWTDVRLVGGASSNEGRVEVYHDGQWGTICDDSWDDNDASVICRQLGLGTSGTAVCCAGFGQGQDPIWLDDVACTGSESNIGSCGNNGWGIEDCRHGEDAGVRCGADVRLVGGASSIEGRVEVYHDGQWGTVCDDSWDDNDASVVCRQLGLGDSGTAVCCADFGKGQDPIWLDDVACTGSESNIASCGNRGWGFENCRHGEDAGVRCGTDVRLVGGASSNEGRVEIYHDGQWGTVCDDSWDDNDASVVCRQLGLGDAGTAVCCAAFGEGVHPIWLDDVSCTGSESNVTSCANKGWRNDTCTHGEDAGVRCGTEDVRLVGGASSNEGRVEVYHDGQWGTICDNSWDDDDASVVCRQLGLGNAGTAVCCANFGRGIDPIWLDDVACTGSEGNIASCGNNGWGIENCGHGEDAGVRCRTEDVRLVGGASLNEGRVEIYHDGQWGTVCDDSWDDNDASVVCRQLGLGGAGTAVCCADFGEGLGRIWLDDVSCTGSESNIASCGDKGWGNHNCVHGEDAGVRCGTVVRLSGSRKGNEGRVEVFQNGEWGTICDDGWDNVDAGVVCRQLGAGYNSGVARHRAAFGQGKGAIQLDNVRCTGRETSILDCSHPGVGIHDCSHSEDAGVVCHL</sequence>
<feature type="domain" description="SRCR" evidence="7">
    <location>
        <begin position="970"/>
        <end position="1070"/>
    </location>
</feature>
<feature type="disulfide bond" evidence="5">
    <location>
        <begin position="1351"/>
        <end position="1361"/>
    </location>
</feature>
<feature type="disulfide bond" evidence="5">
    <location>
        <begin position="1039"/>
        <end position="1049"/>
    </location>
</feature>
<feature type="disulfide bond" evidence="5">
    <location>
        <begin position="802"/>
        <end position="863"/>
    </location>
</feature>
<comment type="caution">
    <text evidence="5">Lacks conserved residue(s) required for the propagation of feature annotation.</text>
</comment>
<evidence type="ECO:0000259" key="7">
    <source>
        <dbReference type="PROSITE" id="PS50287"/>
    </source>
</evidence>
<feature type="disulfide bond" evidence="5">
    <location>
        <begin position="730"/>
        <end position="740"/>
    </location>
</feature>
<feature type="domain" description="SRCR" evidence="7">
    <location>
        <begin position="22"/>
        <end position="122"/>
    </location>
</feature>
<evidence type="ECO:0000256" key="5">
    <source>
        <dbReference type="PROSITE-ProRule" id="PRU00196"/>
    </source>
</evidence>
<evidence type="ECO:0000313" key="8">
    <source>
        <dbReference type="EMBL" id="KAJ8040673.1"/>
    </source>
</evidence>
<feature type="disulfide bond" evidence="5">
    <location>
        <begin position="381"/>
        <end position="442"/>
    </location>
</feature>
<feature type="chain" id="PRO_5040474659" evidence="6">
    <location>
        <begin position="20"/>
        <end position="1383"/>
    </location>
</feature>
<feature type="disulfide bond" evidence="5">
    <location>
        <begin position="277"/>
        <end position="338"/>
    </location>
</feature>
<dbReference type="FunFam" id="3.10.250.10:FF:000006">
    <property type="entry name" value="neurotrypsin isoform X2"/>
    <property type="match status" value="12"/>
</dbReference>
<name>A0A9Q1C9I6_HOLLE</name>
<feature type="disulfide bond" evidence="5">
    <location>
        <begin position="892"/>
        <end position="956"/>
    </location>
</feature>
<dbReference type="PANTHER" id="PTHR19331:SF486">
    <property type="entry name" value="SRCR DOMAIN-CONTAINING PROTEIN"/>
    <property type="match status" value="1"/>
</dbReference>
<evidence type="ECO:0000256" key="4">
    <source>
        <dbReference type="ARBA" id="ARBA00023180"/>
    </source>
</evidence>
<feature type="domain" description="SRCR" evidence="7">
    <location>
        <begin position="867"/>
        <end position="967"/>
    </location>
</feature>
<feature type="disulfide bond" evidence="5">
    <location>
        <begin position="91"/>
        <end position="101"/>
    </location>
</feature>
<protein>
    <submittedName>
        <fullName evidence="8">Deleted in malignant brain tumors 1 protein</fullName>
    </submittedName>
</protein>
<feature type="disulfide bond" evidence="5">
    <location>
        <begin position="523"/>
        <end position="533"/>
    </location>
</feature>
<feature type="disulfide bond" evidence="5">
    <location>
        <begin position="936"/>
        <end position="946"/>
    </location>
</feature>
<dbReference type="SUPFAM" id="SSF56487">
    <property type="entry name" value="SRCR-like"/>
    <property type="match status" value="13"/>
</dbReference>
<feature type="disulfide bond" evidence="5">
    <location>
        <begin position="627"/>
        <end position="637"/>
    </location>
</feature>
<comment type="caution">
    <text evidence="8">The sequence shown here is derived from an EMBL/GenBank/DDBJ whole genome shotgun (WGS) entry which is preliminary data.</text>
</comment>
<reference evidence="8" key="1">
    <citation type="submission" date="2021-10" db="EMBL/GenBank/DDBJ databases">
        <title>Tropical sea cucumber genome reveals ecological adaptation and Cuvierian tubules defense mechanism.</title>
        <authorList>
            <person name="Chen T."/>
        </authorList>
    </citation>
    <scope>NUCLEOTIDE SEQUENCE</scope>
    <source>
        <strain evidence="8">Nanhai2018</strain>
        <tissue evidence="8">Muscle</tissue>
    </source>
</reference>
<keyword evidence="1 6" id="KW-0732">Signal</keyword>
<dbReference type="GO" id="GO:0016020">
    <property type="term" value="C:membrane"/>
    <property type="evidence" value="ECO:0007669"/>
    <property type="project" value="InterPro"/>
</dbReference>
<feature type="disulfide bond" evidence="5">
    <location>
        <begin position="47"/>
        <end position="111"/>
    </location>
</feature>
<feature type="disulfide bond" evidence="5">
    <location>
        <begin position="789"/>
        <end position="853"/>
    </location>
</feature>
<feature type="disulfide bond" evidence="5">
    <location>
        <begin position="1247"/>
        <end position="1257"/>
    </location>
</feature>
<feature type="domain" description="SRCR" evidence="7">
    <location>
        <begin position="558"/>
        <end position="658"/>
    </location>
</feature>
<feature type="disulfide bond" evidence="5">
    <location>
        <begin position="596"/>
        <end position="657"/>
    </location>
</feature>
<feature type="disulfide bond" evidence="5">
    <location>
        <begin position="583"/>
        <end position="647"/>
    </location>
</feature>
<dbReference type="PROSITE" id="PS50287">
    <property type="entry name" value="SRCR_2"/>
    <property type="match status" value="13"/>
</dbReference>
<feature type="disulfide bond" evidence="5">
    <location>
        <begin position="308"/>
        <end position="318"/>
    </location>
</feature>
<organism evidence="8 9">
    <name type="scientific">Holothuria leucospilota</name>
    <name type="common">Black long sea cucumber</name>
    <name type="synonym">Mertensiothuria leucospilota</name>
    <dbReference type="NCBI Taxonomy" id="206669"/>
    <lineage>
        <taxon>Eukaryota</taxon>
        <taxon>Metazoa</taxon>
        <taxon>Echinodermata</taxon>
        <taxon>Eleutherozoa</taxon>
        <taxon>Echinozoa</taxon>
        <taxon>Holothuroidea</taxon>
        <taxon>Aspidochirotacea</taxon>
        <taxon>Aspidochirotida</taxon>
        <taxon>Holothuriidae</taxon>
        <taxon>Holothuria</taxon>
    </lineage>
</organism>
<feature type="disulfide bond" evidence="5">
    <location>
        <begin position="368"/>
        <end position="432"/>
    </location>
</feature>
<gene>
    <name evidence="8" type="ORF">HOLleu_15035</name>
</gene>
<evidence type="ECO:0000313" key="9">
    <source>
        <dbReference type="Proteomes" id="UP001152320"/>
    </source>
</evidence>
<feature type="domain" description="SRCR" evidence="7">
    <location>
        <begin position="764"/>
        <end position="864"/>
    </location>
</feature>
<feature type="domain" description="SRCR" evidence="7">
    <location>
        <begin position="661"/>
        <end position="761"/>
    </location>
</feature>
<feature type="disulfide bond" evidence="5">
    <location>
        <begin position="60"/>
        <end position="121"/>
    </location>
</feature>
<feature type="domain" description="SRCR" evidence="7">
    <location>
        <begin position="1178"/>
        <end position="1278"/>
    </location>
</feature>
<dbReference type="Gene3D" id="3.10.250.10">
    <property type="entry name" value="SRCR-like domain"/>
    <property type="match status" value="13"/>
</dbReference>
<feature type="disulfide bond" evidence="5">
    <location>
        <begin position="264"/>
        <end position="328"/>
    </location>
</feature>
<keyword evidence="9" id="KW-1185">Reference proteome</keyword>
<evidence type="ECO:0000256" key="6">
    <source>
        <dbReference type="SAM" id="SignalP"/>
    </source>
</evidence>
<feature type="domain" description="SRCR" evidence="7">
    <location>
        <begin position="1074"/>
        <end position="1174"/>
    </location>
</feature>
<accession>A0A9Q1C9I6</accession>
<feature type="disulfide bond" evidence="5">
    <location>
        <begin position="699"/>
        <end position="760"/>
    </location>
</feature>
<feature type="disulfide bond" evidence="5">
    <location>
        <begin position="833"/>
        <end position="843"/>
    </location>
</feature>
<evidence type="ECO:0000256" key="2">
    <source>
        <dbReference type="ARBA" id="ARBA00022737"/>
    </source>
</evidence>